<gene>
    <name evidence="1" type="ORF">H5410_037450</name>
</gene>
<evidence type="ECO:0000313" key="1">
    <source>
        <dbReference type="EMBL" id="KAG5596218.1"/>
    </source>
</evidence>
<protein>
    <submittedName>
        <fullName evidence="1">Uncharacterized protein</fullName>
    </submittedName>
</protein>
<dbReference type="Proteomes" id="UP000824120">
    <property type="component" value="Chromosome 7"/>
</dbReference>
<dbReference type="EMBL" id="JACXVP010000007">
    <property type="protein sequence ID" value="KAG5596218.1"/>
    <property type="molecule type" value="Genomic_DNA"/>
</dbReference>
<proteinExistence type="predicted"/>
<organism evidence="1 2">
    <name type="scientific">Solanum commersonii</name>
    <name type="common">Commerson's wild potato</name>
    <name type="synonym">Commerson's nightshade</name>
    <dbReference type="NCBI Taxonomy" id="4109"/>
    <lineage>
        <taxon>Eukaryota</taxon>
        <taxon>Viridiplantae</taxon>
        <taxon>Streptophyta</taxon>
        <taxon>Embryophyta</taxon>
        <taxon>Tracheophyta</taxon>
        <taxon>Spermatophyta</taxon>
        <taxon>Magnoliopsida</taxon>
        <taxon>eudicotyledons</taxon>
        <taxon>Gunneridae</taxon>
        <taxon>Pentapetalae</taxon>
        <taxon>asterids</taxon>
        <taxon>lamiids</taxon>
        <taxon>Solanales</taxon>
        <taxon>Solanaceae</taxon>
        <taxon>Solanoideae</taxon>
        <taxon>Solaneae</taxon>
        <taxon>Solanum</taxon>
    </lineage>
</organism>
<dbReference type="OrthoDB" id="649363at2759"/>
<sequence length="351" mass="41273">MKGAFQRRQGEARRRVIAYFRRGEATLERHAMATERRKATWCGDAIGVAFFILFLRRSSSPQILRFFAIAAPSWRLLLRELQSRLLLLLSHAKEISPKFVQFLSHFCRLLDYAVPYLQICVYYLKAYPNRLWAISPLCKPELHPEIYNLNQQKEATVAEVKDNQGWNLSFRRRLNDCEIDKLADFYKCLEQANNLDTKEDSLQWLRANNGKFTIKSTYRRLDRLVEMLLPWPWKMIWKIKVTRRDGKMEDCLGLHLVDNLEGKELEMLRKQEHPSPEFEVELSYNLMKMKMLELKQVIWSFEVQVKAQINDSGVSPSFEDGMHGEKWKKNNIGTFCPCATRLFSLAEQSSP</sequence>
<dbReference type="AlphaFoldDB" id="A0A9J5Y825"/>
<keyword evidence="2" id="KW-1185">Reference proteome</keyword>
<evidence type="ECO:0000313" key="2">
    <source>
        <dbReference type="Proteomes" id="UP000824120"/>
    </source>
</evidence>
<comment type="caution">
    <text evidence="1">The sequence shown here is derived from an EMBL/GenBank/DDBJ whole genome shotgun (WGS) entry which is preliminary data.</text>
</comment>
<name>A0A9J5Y825_SOLCO</name>
<accession>A0A9J5Y825</accession>
<reference evidence="1 2" key="1">
    <citation type="submission" date="2020-09" db="EMBL/GenBank/DDBJ databases">
        <title>De no assembly of potato wild relative species, Solanum commersonii.</title>
        <authorList>
            <person name="Cho K."/>
        </authorList>
    </citation>
    <scope>NUCLEOTIDE SEQUENCE [LARGE SCALE GENOMIC DNA]</scope>
    <source>
        <strain evidence="1">LZ3.2</strain>
        <tissue evidence="1">Leaf</tissue>
    </source>
</reference>